<dbReference type="Pfam" id="PF07364">
    <property type="entry name" value="DUF1485"/>
    <property type="match status" value="1"/>
</dbReference>
<dbReference type="RefSeq" id="WP_093993071.1">
    <property type="nucleotide sequence ID" value="NZ_FXZK01000006.1"/>
</dbReference>
<keyword evidence="5" id="KW-1185">Reference proteome</keyword>
<accession>A0A238LHK2</accession>
<feature type="domain" description="Microcystin LR degradation protein MlrC C-terminal" evidence="2">
    <location>
        <begin position="310"/>
        <end position="489"/>
    </location>
</feature>
<dbReference type="InterPro" id="IPR009197">
    <property type="entry name" value="MlrC"/>
</dbReference>
<keyword evidence="1" id="KW-0645">Protease</keyword>
<dbReference type="Pfam" id="PF07171">
    <property type="entry name" value="MlrC_C"/>
    <property type="match status" value="1"/>
</dbReference>
<dbReference type="GO" id="GO:0006508">
    <property type="term" value="P:proteolysis"/>
    <property type="evidence" value="ECO:0007669"/>
    <property type="project" value="UniProtKB-KW"/>
</dbReference>
<comment type="similarity">
    <text evidence="1">Belongs to the peptidase M81 family.</text>
</comment>
<protein>
    <recommendedName>
        <fullName evidence="1">Microcystinase C</fullName>
        <shortName evidence="1">MlrC</shortName>
    </recommendedName>
</protein>
<feature type="domain" description="Microcystin LR degradation protein MlrC N-terminal" evidence="3">
    <location>
        <begin position="5"/>
        <end position="294"/>
    </location>
</feature>
<evidence type="ECO:0000313" key="5">
    <source>
        <dbReference type="Proteomes" id="UP000201613"/>
    </source>
</evidence>
<evidence type="ECO:0000259" key="2">
    <source>
        <dbReference type="Pfam" id="PF07171"/>
    </source>
</evidence>
<dbReference type="InterPro" id="IPR010799">
    <property type="entry name" value="MlrC_C"/>
</dbReference>
<gene>
    <name evidence="4" type="ORF">LOM8899_03034</name>
</gene>
<keyword evidence="1" id="KW-0378">Hydrolase</keyword>
<dbReference type="GO" id="GO:0046872">
    <property type="term" value="F:metal ion binding"/>
    <property type="evidence" value="ECO:0007669"/>
    <property type="project" value="UniProtKB-KW"/>
</dbReference>
<comment type="function">
    <text evidence="1">Involved in peptidolytic degradation of cyclic heptapeptide hepatotoxin microcystin (MC).</text>
</comment>
<proteinExistence type="inferred from homology"/>
<name>A0A238LHK2_9RHOB</name>
<dbReference type="InterPro" id="IPR015995">
    <property type="entry name" value="MlrC_N"/>
</dbReference>
<keyword evidence="1" id="KW-0479">Metal-binding</keyword>
<sequence>MASTVLIAGLFHETHTFLAQTTTLAEFRNGILTEGEEMLRAARGNGSPMDGALSVADEAGWTVVPSIQMAAMPSGIVEQAAVDRFDTRLFRDLAENIDQIDAVMLILHGAMVSEDCDDVEGALLARVSAKLAEANRDIPVVAVLDLHANVSLDMVKHSTVLDAYRENPHSDARETAVRAARTLESLLASHRPVHQLHRSTPYVLPPTGVGTGANPMRAVLDRARAIEAEVPEIIGINVMAGYAYADIRDCGFSLTAATFGDPDRAARYLEELVGVLEAHLSEGYPVEVTVDVALARIDGLPPGNGPVLLIEAADNIGGGSPGDATDILGPLLAMGRTGIVAAINDPEAVVFCSEAGVGAQVTLQIGAKTDIFHGEPVQISATVRSLSDGVFDLENPKSHLASMRGTRIEMGPCAVIENDQALILLTTYKTAPMDLGHLHSQGIRPEDASYVIVKAAVSHKAAYDPIARASYNVDSAGLCTSNLSRLPYVKLRGKQIAPDGSKIG</sequence>
<evidence type="ECO:0000259" key="3">
    <source>
        <dbReference type="Pfam" id="PF07364"/>
    </source>
</evidence>
<dbReference type="AlphaFoldDB" id="A0A238LHK2"/>
<dbReference type="OrthoDB" id="9782658at2"/>
<dbReference type="GO" id="GO:0008237">
    <property type="term" value="F:metallopeptidase activity"/>
    <property type="evidence" value="ECO:0007669"/>
    <property type="project" value="UniProtKB-KW"/>
</dbReference>
<dbReference type="EMBL" id="FXZK01000006">
    <property type="protein sequence ID" value="SMY08875.1"/>
    <property type="molecule type" value="Genomic_DNA"/>
</dbReference>
<keyword evidence="1" id="KW-0482">Metalloprotease</keyword>
<comment type="cofactor">
    <cofactor evidence="1">
        <name>Zn(2+)</name>
        <dbReference type="ChEBI" id="CHEBI:29105"/>
    </cofactor>
    <text evidence="1">Binds 1 zinc ion per subunit.</text>
</comment>
<organism evidence="4 5">
    <name type="scientific">Flavimaricola marinus</name>
    <dbReference type="NCBI Taxonomy" id="1819565"/>
    <lineage>
        <taxon>Bacteria</taxon>
        <taxon>Pseudomonadati</taxon>
        <taxon>Pseudomonadota</taxon>
        <taxon>Alphaproteobacteria</taxon>
        <taxon>Rhodobacterales</taxon>
        <taxon>Paracoccaceae</taxon>
        <taxon>Flavimaricola</taxon>
    </lineage>
</organism>
<reference evidence="4 5" key="1">
    <citation type="submission" date="2017-05" db="EMBL/GenBank/DDBJ databases">
        <authorList>
            <person name="Song R."/>
            <person name="Chenine A.L."/>
            <person name="Ruprecht R.M."/>
        </authorList>
    </citation>
    <scope>NUCLEOTIDE SEQUENCE [LARGE SCALE GENOMIC DNA]</scope>
    <source>
        <strain evidence="4 5">CECT 8899</strain>
    </source>
</reference>
<dbReference type="PIRSF" id="PIRSF012702">
    <property type="entry name" value="UCP012702"/>
    <property type="match status" value="1"/>
</dbReference>
<evidence type="ECO:0000256" key="1">
    <source>
        <dbReference type="PIRNR" id="PIRNR012702"/>
    </source>
</evidence>
<evidence type="ECO:0000313" key="4">
    <source>
        <dbReference type="EMBL" id="SMY08875.1"/>
    </source>
</evidence>
<dbReference type="Proteomes" id="UP000201613">
    <property type="component" value="Unassembled WGS sequence"/>
</dbReference>